<protein>
    <submittedName>
        <fullName evidence="2">Uncharacterized protein</fullName>
    </submittedName>
</protein>
<evidence type="ECO:0000313" key="2">
    <source>
        <dbReference type="EnsemblMetazoa" id="CJA02649.1"/>
    </source>
</evidence>
<sequence>MNTVLIFSLLIVGVLSQFPIDEGEIHRNFGGVSAFDGESCAKCHYPNQCIDRRCVPRGVERHLVNKCSYGADCGRGHWICFEGKCIKLQPEEEKNFY</sequence>
<feature type="chain" id="PRO_5035796994" evidence="1">
    <location>
        <begin position="17"/>
        <end position="97"/>
    </location>
</feature>
<keyword evidence="1" id="KW-0732">Signal</keyword>
<dbReference type="AlphaFoldDB" id="A0A8R1HLI2"/>
<dbReference type="Proteomes" id="UP000005237">
    <property type="component" value="Unassembled WGS sequence"/>
</dbReference>
<evidence type="ECO:0000313" key="3">
    <source>
        <dbReference type="Proteomes" id="UP000005237"/>
    </source>
</evidence>
<feature type="signal peptide" evidence="1">
    <location>
        <begin position="1"/>
        <end position="16"/>
    </location>
</feature>
<proteinExistence type="predicted"/>
<reference evidence="3" key="1">
    <citation type="submission" date="2010-08" db="EMBL/GenBank/DDBJ databases">
        <authorList>
            <consortium name="Caenorhabditis japonica Sequencing Consortium"/>
            <person name="Wilson R.K."/>
        </authorList>
    </citation>
    <scope>NUCLEOTIDE SEQUENCE [LARGE SCALE GENOMIC DNA]</scope>
    <source>
        <strain evidence="3">DF5081</strain>
    </source>
</reference>
<keyword evidence="3" id="KW-1185">Reference proteome</keyword>
<reference evidence="2" key="2">
    <citation type="submission" date="2022-06" db="UniProtKB">
        <authorList>
            <consortium name="EnsemblMetazoa"/>
        </authorList>
    </citation>
    <scope>IDENTIFICATION</scope>
    <source>
        <strain evidence="2">DF5081</strain>
    </source>
</reference>
<dbReference type="EnsemblMetazoa" id="CJA02649.1">
    <property type="protein sequence ID" value="CJA02649.1"/>
    <property type="gene ID" value="WBGene00121853"/>
</dbReference>
<evidence type="ECO:0000256" key="1">
    <source>
        <dbReference type="SAM" id="SignalP"/>
    </source>
</evidence>
<accession>A0A8R1HLI2</accession>
<name>A0A8R1HLI2_CAEJA</name>
<organism evidence="2 3">
    <name type="scientific">Caenorhabditis japonica</name>
    <dbReference type="NCBI Taxonomy" id="281687"/>
    <lineage>
        <taxon>Eukaryota</taxon>
        <taxon>Metazoa</taxon>
        <taxon>Ecdysozoa</taxon>
        <taxon>Nematoda</taxon>
        <taxon>Chromadorea</taxon>
        <taxon>Rhabditida</taxon>
        <taxon>Rhabditina</taxon>
        <taxon>Rhabditomorpha</taxon>
        <taxon>Rhabditoidea</taxon>
        <taxon>Rhabditidae</taxon>
        <taxon>Peloderinae</taxon>
        <taxon>Caenorhabditis</taxon>
    </lineage>
</organism>